<dbReference type="PANTHER" id="PTHR43669">
    <property type="entry name" value="5-KETO-D-GLUCONATE 5-REDUCTASE"/>
    <property type="match status" value="1"/>
</dbReference>
<sequence>MGKRIPRAEAKEGDLLFWATGGDCKNKVAHVGIFIRPGWMINAARTGIGLILAERLIAHGCFVIGTGRRKENLEAFVQRHGEDKAAVVQFDISKLGEIPGFVSEVTTSHPDLDCVFINSGIQRRSVFSEPESIDMDVIVEEFTTNYISYLALTKVFLPFFQAKKDTPTSFIFTSSGLAFAPILRCSNYCATKAALHHWTLCLREDLKDTNIRVIEIFPPMVQTELHDAKHQPDIVDGGNKGMPIEEFADETMSKLLAGEDQIPVGMSNIAFNSWEQQRQQQFHKMAEMMKKHDP</sequence>
<dbReference type="SUPFAM" id="SSF51735">
    <property type="entry name" value="NAD(P)-binding Rossmann-fold domains"/>
    <property type="match status" value="1"/>
</dbReference>
<dbReference type="Proteomes" id="UP000630445">
    <property type="component" value="Unassembled WGS sequence"/>
</dbReference>
<evidence type="ECO:0000313" key="6">
    <source>
        <dbReference type="Proteomes" id="UP000630445"/>
    </source>
</evidence>
<dbReference type="InterPro" id="IPR002347">
    <property type="entry name" value="SDR_fam"/>
</dbReference>
<dbReference type="GO" id="GO:0044550">
    <property type="term" value="P:secondary metabolite biosynthetic process"/>
    <property type="evidence" value="ECO:0007669"/>
    <property type="project" value="UniProtKB-ARBA"/>
</dbReference>
<proteinExistence type="inferred from homology"/>
<organism evidence="5 7">
    <name type="scientific">Aspergillus hiratsukae</name>
    <dbReference type="NCBI Taxonomy" id="1194566"/>
    <lineage>
        <taxon>Eukaryota</taxon>
        <taxon>Fungi</taxon>
        <taxon>Dikarya</taxon>
        <taxon>Ascomycota</taxon>
        <taxon>Pezizomycotina</taxon>
        <taxon>Eurotiomycetes</taxon>
        <taxon>Eurotiomycetidae</taxon>
        <taxon>Eurotiales</taxon>
        <taxon>Aspergillaceae</taxon>
        <taxon>Aspergillus</taxon>
        <taxon>Aspergillus subgen. Fumigati</taxon>
    </lineage>
</organism>
<dbReference type="InterPro" id="IPR020904">
    <property type="entry name" value="Sc_DH/Rdtase_CS"/>
</dbReference>
<gene>
    <name evidence="4" type="ORF">CNMCM5793_004117</name>
    <name evidence="5" type="ORF">CNMCM6106_004323</name>
</gene>
<dbReference type="PRINTS" id="PR00081">
    <property type="entry name" value="GDHRDH"/>
</dbReference>
<evidence type="ECO:0000313" key="4">
    <source>
        <dbReference type="EMBL" id="KAF7131130.1"/>
    </source>
</evidence>
<protein>
    <recommendedName>
        <fullName evidence="8">NAD(P)-binding protein</fullName>
    </recommendedName>
</protein>
<dbReference type="SUPFAM" id="SSF54001">
    <property type="entry name" value="Cysteine proteinases"/>
    <property type="match status" value="1"/>
</dbReference>
<dbReference type="Gene3D" id="3.40.50.720">
    <property type="entry name" value="NAD(P)-binding Rossmann-like Domain"/>
    <property type="match status" value="1"/>
</dbReference>
<evidence type="ECO:0000256" key="3">
    <source>
        <dbReference type="ARBA" id="ARBA00023002"/>
    </source>
</evidence>
<dbReference type="InterPro" id="IPR036291">
    <property type="entry name" value="NAD(P)-bd_dom_sf"/>
</dbReference>
<dbReference type="GO" id="GO:0006508">
    <property type="term" value="P:proteolysis"/>
    <property type="evidence" value="ECO:0007669"/>
    <property type="project" value="UniProtKB-KW"/>
</dbReference>
<dbReference type="PANTHER" id="PTHR43669:SF11">
    <property type="entry name" value="SHORT-CHAIN DEHYDROGENASE_OXIDOREDUCTASE"/>
    <property type="match status" value="1"/>
</dbReference>
<reference evidence="5" key="1">
    <citation type="submission" date="2020-06" db="EMBL/GenBank/DDBJ databases">
        <title>Draft genome sequences of strains closely related to Aspergillus parafelis and Aspergillus hiratsukae.</title>
        <authorList>
            <person name="Dos Santos R.A.C."/>
            <person name="Rivero-Menendez O."/>
            <person name="Steenwyk J.L."/>
            <person name="Mead M.E."/>
            <person name="Goldman G.H."/>
            <person name="Alastruey-Izquierdo A."/>
            <person name="Rokas A."/>
        </authorList>
    </citation>
    <scope>NUCLEOTIDE SEQUENCE</scope>
    <source>
        <strain evidence="4">CNM-CM5793</strain>
        <strain evidence="5">CNM-CM6106</strain>
    </source>
</reference>
<keyword evidence="2" id="KW-0521">NADP</keyword>
<comment type="caution">
    <text evidence="5">The sequence shown here is derived from an EMBL/GenBank/DDBJ whole genome shotgun (WGS) entry which is preliminary data.</text>
</comment>
<dbReference type="EMBL" id="JACBAD010001873">
    <property type="protein sequence ID" value="KAF7131130.1"/>
    <property type="molecule type" value="Genomic_DNA"/>
</dbReference>
<dbReference type="InterPro" id="IPR038765">
    <property type="entry name" value="Papain-like_cys_pep_sf"/>
</dbReference>
<evidence type="ECO:0000313" key="7">
    <source>
        <dbReference type="Proteomes" id="UP000662466"/>
    </source>
</evidence>
<dbReference type="GO" id="GO:0016491">
    <property type="term" value="F:oxidoreductase activity"/>
    <property type="evidence" value="ECO:0007669"/>
    <property type="project" value="UniProtKB-KW"/>
</dbReference>
<accession>A0A8H6QB75</accession>
<dbReference type="OrthoDB" id="37659at2759"/>
<dbReference type="AlphaFoldDB" id="A0A8H6QB75"/>
<name>A0A8H6QB75_9EURO</name>
<evidence type="ECO:0000313" key="5">
    <source>
        <dbReference type="EMBL" id="KAF7169398.1"/>
    </source>
</evidence>
<dbReference type="PROSITE" id="PS00061">
    <property type="entry name" value="ADH_SHORT"/>
    <property type="match status" value="1"/>
</dbReference>
<evidence type="ECO:0008006" key="8">
    <source>
        <dbReference type="Google" id="ProtNLM"/>
    </source>
</evidence>
<dbReference type="EMBL" id="JACBAF010002039">
    <property type="protein sequence ID" value="KAF7169398.1"/>
    <property type="molecule type" value="Genomic_DNA"/>
</dbReference>
<keyword evidence="6" id="KW-1185">Reference proteome</keyword>
<keyword evidence="3" id="KW-0560">Oxidoreductase</keyword>
<dbReference type="Pfam" id="PF00106">
    <property type="entry name" value="adh_short"/>
    <property type="match status" value="1"/>
</dbReference>
<evidence type="ECO:0000256" key="2">
    <source>
        <dbReference type="ARBA" id="ARBA00022857"/>
    </source>
</evidence>
<evidence type="ECO:0000256" key="1">
    <source>
        <dbReference type="ARBA" id="ARBA00006484"/>
    </source>
</evidence>
<dbReference type="Proteomes" id="UP000662466">
    <property type="component" value="Unassembled WGS sequence"/>
</dbReference>
<comment type="similarity">
    <text evidence="1">Belongs to the short-chain dehydrogenases/reductases (SDR) family.</text>
</comment>
<dbReference type="GO" id="GO:0008234">
    <property type="term" value="F:cysteine-type peptidase activity"/>
    <property type="evidence" value="ECO:0007669"/>
    <property type="project" value="UniProtKB-KW"/>
</dbReference>